<reference evidence="3 4" key="1">
    <citation type="submission" date="2018-03" db="EMBL/GenBank/DDBJ databases">
        <title>Phenotypic and genomic properties of Cyclonatronum proteinivorum gen. nov., sp. nov., a haloalkaliphilic bacteroidete from soda lakes possessing Na+-translocating rhodopsin.</title>
        <authorList>
            <person name="Toshchakov S.V."/>
            <person name="Korzhenkov A."/>
            <person name="Samarov N.I."/>
            <person name="Kublanov I.V."/>
            <person name="Muntyan M.S."/>
            <person name="Sorokin D.Y."/>
        </authorList>
    </citation>
    <scope>NUCLEOTIDE SEQUENCE [LARGE SCALE GENOMIC DNA]</scope>
    <source>
        <strain evidence="3 4">Omega</strain>
    </source>
</reference>
<proteinExistence type="predicted"/>
<feature type="chain" id="PRO_5017054560" evidence="1">
    <location>
        <begin position="25"/>
        <end position="823"/>
    </location>
</feature>
<gene>
    <name evidence="3" type="ORF">CYPRO_0221</name>
</gene>
<evidence type="ECO:0000313" key="4">
    <source>
        <dbReference type="Proteomes" id="UP000254808"/>
    </source>
</evidence>
<name>A0A345UGA7_9BACT</name>
<dbReference type="Pfam" id="PF18962">
    <property type="entry name" value="Por_Secre_tail"/>
    <property type="match status" value="1"/>
</dbReference>
<dbReference type="Proteomes" id="UP000254808">
    <property type="component" value="Chromosome"/>
</dbReference>
<dbReference type="Gene3D" id="2.60.40.2340">
    <property type="match status" value="1"/>
</dbReference>
<keyword evidence="4" id="KW-1185">Reference proteome</keyword>
<feature type="domain" description="Secretion system C-terminal sorting" evidence="2">
    <location>
        <begin position="745"/>
        <end position="818"/>
    </location>
</feature>
<dbReference type="InterPro" id="IPR026444">
    <property type="entry name" value="Secre_tail"/>
</dbReference>
<dbReference type="NCBIfam" id="TIGR04183">
    <property type="entry name" value="Por_Secre_tail"/>
    <property type="match status" value="1"/>
</dbReference>
<feature type="signal peptide" evidence="1">
    <location>
        <begin position="1"/>
        <end position="24"/>
    </location>
</feature>
<keyword evidence="1" id="KW-0732">Signal</keyword>
<dbReference type="KEGG" id="cprv:CYPRO_0221"/>
<dbReference type="Gene3D" id="2.160.20.10">
    <property type="entry name" value="Single-stranded right-handed beta-helix, Pectin lyase-like"/>
    <property type="match status" value="1"/>
</dbReference>
<dbReference type="InterPro" id="IPR012334">
    <property type="entry name" value="Pectin_lyas_fold"/>
</dbReference>
<dbReference type="OrthoDB" id="1230183at2"/>
<dbReference type="Gene3D" id="2.60.40.4070">
    <property type="match status" value="1"/>
</dbReference>
<dbReference type="InterPro" id="IPR011050">
    <property type="entry name" value="Pectin_lyase_fold/virulence"/>
</dbReference>
<accession>A0A345UGA7</accession>
<dbReference type="EMBL" id="CP027806">
    <property type="protein sequence ID" value="AXI99508.1"/>
    <property type="molecule type" value="Genomic_DNA"/>
</dbReference>
<evidence type="ECO:0000256" key="1">
    <source>
        <dbReference type="SAM" id="SignalP"/>
    </source>
</evidence>
<sequence length="823" mass="88234">MYKALPCFILLLAFSFNLPFSAKAQYTSPNDNLTLTLSDLVELSGGVVTEDGDGFLINAELTIAETDRLEILTPARVRVTEGVRIVVQGGFRAEPAFDTVTFTASDTSSTATNFRGFRFEDATEAVFRNTIVKYGGGIQLLGTPAEFEDCVMRNNGFSGVSNAITYSGSSPVINRCDFIDNVRSAIGSGATVSGAPQITNSRFLRNVTDNSNRPQINLGPGVAGDTLRIENNIIEGFNDNSGGIGLSNLFPAGVTVASIRNNVIINNRFGITQIGNNISTVIEDNIITDNNIQNNPMLGGSGLNFLATEPTNTSRVRRNIISGNLWGVTLQVGSTEATQAPQPDFGTAEDPGGNIFFDNGNSGETHALFNNTMMDLTAIGNYWGDNSAAFAESVIAHQPDNPDFGLVTFEPVLELNPVFESLGFLAADNLELSEDVVAEIDPETAVVSAVLPAGTNLSNLIPSVSVQLGVSGAPEAGQALDFTVPVSFTLSTPHGEEQTWTTDFTTAPVFYNLQFAHFSPDPALETVSLFVDGELVEETLSYESATAFTPFSFSGFELPVELRIGQEVVFEETFELGEMDNMATIAFVGVGDPDAFSPNPDGIDTGFRSVIFPRNMIPVADYLAEYRILNSIINAPAINFSTQPNDYNLGTAAFAEDGDFVFVLPLDFSAETVELAGAESGELIALFDLIMNEIPGNFFFIANGFAENPQLGLLNAETGAFTPLMRATSLPQTEMPLTFALQQNYPNPFNPATNIRFSIPETGDVSLSVYNLQGQRVATLVNSTLQAGAHQVRFDGSALSSGLYLARLSSGPETRVIKMMLVK</sequence>
<protein>
    <submittedName>
        <fullName evidence="3">Por secretion system C-terminal sorting domain-containing protein</fullName>
    </submittedName>
</protein>
<dbReference type="SUPFAM" id="SSF51126">
    <property type="entry name" value="Pectin lyase-like"/>
    <property type="match status" value="1"/>
</dbReference>
<evidence type="ECO:0000313" key="3">
    <source>
        <dbReference type="EMBL" id="AXI99508.1"/>
    </source>
</evidence>
<dbReference type="AlphaFoldDB" id="A0A345UGA7"/>
<evidence type="ECO:0000259" key="2">
    <source>
        <dbReference type="Pfam" id="PF18962"/>
    </source>
</evidence>
<dbReference type="RefSeq" id="WP_114982750.1">
    <property type="nucleotide sequence ID" value="NZ_CP027806.1"/>
</dbReference>
<organism evidence="3 4">
    <name type="scientific">Cyclonatronum proteinivorum</name>
    <dbReference type="NCBI Taxonomy" id="1457365"/>
    <lineage>
        <taxon>Bacteria</taxon>
        <taxon>Pseudomonadati</taxon>
        <taxon>Balneolota</taxon>
        <taxon>Balneolia</taxon>
        <taxon>Balneolales</taxon>
        <taxon>Cyclonatronaceae</taxon>
        <taxon>Cyclonatronum</taxon>
    </lineage>
</organism>